<dbReference type="Pfam" id="PF08240">
    <property type="entry name" value="ADH_N"/>
    <property type="match status" value="1"/>
</dbReference>
<sequence length="351" mass="37456">MLRRFLSLSAPTNKMRAVVCPRAPIAPAELVYTTDHPEPKPKEGHVLIRVKAYGLNRSELFTRQGHSPGIQFPRVLGIECVGVVKDAGGGAKWKEGDVVAACMGGMGRQFDGGYAEYALIPHTSVSAPIKLPEQMGWAEFAAIPETYLTAWGTLSESLKLQSTDTLLIRGGTTSVGLACAALAKSSLFAPDIKPTVLATTRSEAKKHALKAAGVDVVLLDENDSVREQVKAATAGRGATKVVELVGGTTLADSCQSAADDGVISMIGCVSGEWTIKDFDPMTALSPWKHLTVCSSHYLDVSKAPLQWIVDAITYGELKPSVDKVFKMEETAKAHEYMEANKAAGKVVCLVD</sequence>
<comment type="caution">
    <text evidence="4">The sequence shown here is derived from an EMBL/GenBank/DDBJ whole genome shotgun (WGS) entry which is preliminary data.</text>
</comment>
<dbReference type="EMBL" id="JADCUA010000013">
    <property type="protein sequence ID" value="KAH9835419.1"/>
    <property type="molecule type" value="Genomic_DNA"/>
</dbReference>
<gene>
    <name evidence="4" type="ORF">C8Q71DRAFT_119011</name>
</gene>
<accession>A0ABQ8KCU2</accession>
<protein>
    <submittedName>
        <fullName evidence="4">Chaperonin 10-like protein</fullName>
    </submittedName>
</protein>
<dbReference type="PANTHER" id="PTHR48106:SF18">
    <property type="entry name" value="QUINONE OXIDOREDUCTASE PIG3"/>
    <property type="match status" value="1"/>
</dbReference>
<dbReference type="GeneID" id="71997106"/>
<dbReference type="Proteomes" id="UP000814176">
    <property type="component" value="Unassembled WGS sequence"/>
</dbReference>
<organism evidence="4 5">
    <name type="scientific">Rhodofomes roseus</name>
    <dbReference type="NCBI Taxonomy" id="34475"/>
    <lineage>
        <taxon>Eukaryota</taxon>
        <taxon>Fungi</taxon>
        <taxon>Dikarya</taxon>
        <taxon>Basidiomycota</taxon>
        <taxon>Agaricomycotina</taxon>
        <taxon>Agaricomycetes</taxon>
        <taxon>Polyporales</taxon>
        <taxon>Rhodofomes</taxon>
    </lineage>
</organism>
<dbReference type="InterPro" id="IPR036291">
    <property type="entry name" value="NAD(P)-bd_dom_sf"/>
</dbReference>
<evidence type="ECO:0000259" key="3">
    <source>
        <dbReference type="SMART" id="SM00829"/>
    </source>
</evidence>
<dbReference type="SMART" id="SM00829">
    <property type="entry name" value="PKS_ER"/>
    <property type="match status" value="1"/>
</dbReference>
<feature type="domain" description="Enoyl reductase (ER)" evidence="3">
    <location>
        <begin position="25"/>
        <end position="348"/>
    </location>
</feature>
<dbReference type="RefSeq" id="XP_047777852.1">
    <property type="nucleotide sequence ID" value="XM_047916374.1"/>
</dbReference>
<keyword evidence="5" id="KW-1185">Reference proteome</keyword>
<evidence type="ECO:0000256" key="1">
    <source>
        <dbReference type="ARBA" id="ARBA00022857"/>
    </source>
</evidence>
<keyword evidence="1" id="KW-0521">NADP</keyword>
<dbReference type="PANTHER" id="PTHR48106">
    <property type="entry name" value="QUINONE OXIDOREDUCTASE PIG3-RELATED"/>
    <property type="match status" value="1"/>
</dbReference>
<dbReference type="Pfam" id="PF13602">
    <property type="entry name" value="ADH_zinc_N_2"/>
    <property type="match status" value="1"/>
</dbReference>
<evidence type="ECO:0000256" key="2">
    <source>
        <dbReference type="ARBA" id="ARBA00023002"/>
    </source>
</evidence>
<evidence type="ECO:0000313" key="5">
    <source>
        <dbReference type="Proteomes" id="UP000814176"/>
    </source>
</evidence>
<evidence type="ECO:0000313" key="4">
    <source>
        <dbReference type="EMBL" id="KAH9835419.1"/>
    </source>
</evidence>
<dbReference type="InterPro" id="IPR013154">
    <property type="entry name" value="ADH-like_N"/>
</dbReference>
<dbReference type="InterPro" id="IPR011032">
    <property type="entry name" value="GroES-like_sf"/>
</dbReference>
<dbReference type="SUPFAM" id="SSF50129">
    <property type="entry name" value="GroES-like"/>
    <property type="match status" value="1"/>
</dbReference>
<dbReference type="SUPFAM" id="SSF51735">
    <property type="entry name" value="NAD(P)-binding Rossmann-fold domains"/>
    <property type="match status" value="1"/>
</dbReference>
<dbReference type="Gene3D" id="3.90.180.10">
    <property type="entry name" value="Medium-chain alcohol dehydrogenases, catalytic domain"/>
    <property type="match status" value="1"/>
</dbReference>
<dbReference type="Gene3D" id="3.40.50.720">
    <property type="entry name" value="NAD(P)-binding Rossmann-like Domain"/>
    <property type="match status" value="1"/>
</dbReference>
<keyword evidence="2" id="KW-0560">Oxidoreductase</keyword>
<name>A0ABQ8KCU2_9APHY</name>
<dbReference type="InterPro" id="IPR020843">
    <property type="entry name" value="ER"/>
</dbReference>
<reference evidence="4 5" key="1">
    <citation type="journal article" date="2021" name="Environ. Microbiol.">
        <title>Gene family expansions and transcriptome signatures uncover fungal adaptations to wood decay.</title>
        <authorList>
            <person name="Hage H."/>
            <person name="Miyauchi S."/>
            <person name="Viragh M."/>
            <person name="Drula E."/>
            <person name="Min B."/>
            <person name="Chaduli D."/>
            <person name="Navarro D."/>
            <person name="Favel A."/>
            <person name="Norest M."/>
            <person name="Lesage-Meessen L."/>
            <person name="Balint B."/>
            <person name="Merenyi Z."/>
            <person name="de Eugenio L."/>
            <person name="Morin E."/>
            <person name="Martinez A.T."/>
            <person name="Baldrian P."/>
            <person name="Stursova M."/>
            <person name="Martinez M.J."/>
            <person name="Novotny C."/>
            <person name="Magnuson J.K."/>
            <person name="Spatafora J.W."/>
            <person name="Maurice S."/>
            <person name="Pangilinan J."/>
            <person name="Andreopoulos W."/>
            <person name="LaButti K."/>
            <person name="Hundley H."/>
            <person name="Na H."/>
            <person name="Kuo A."/>
            <person name="Barry K."/>
            <person name="Lipzen A."/>
            <person name="Henrissat B."/>
            <person name="Riley R."/>
            <person name="Ahrendt S."/>
            <person name="Nagy L.G."/>
            <person name="Grigoriev I.V."/>
            <person name="Martin F."/>
            <person name="Rosso M.N."/>
        </authorList>
    </citation>
    <scope>NUCLEOTIDE SEQUENCE [LARGE SCALE GENOMIC DNA]</scope>
    <source>
        <strain evidence="4 5">CIRM-BRFM 1785</strain>
    </source>
</reference>
<proteinExistence type="predicted"/>